<dbReference type="RefSeq" id="WP_092776862.1">
    <property type="nucleotide sequence ID" value="NZ_FORA01000001.1"/>
</dbReference>
<gene>
    <name evidence="9" type="ORF">SAMN04488095_0543</name>
</gene>
<evidence type="ECO:0000256" key="8">
    <source>
        <dbReference type="SAM" id="SignalP"/>
    </source>
</evidence>
<comment type="similarity">
    <text evidence="2">Belongs to the bacterial solute-binding protein 1 family.</text>
</comment>
<evidence type="ECO:0000313" key="10">
    <source>
        <dbReference type="Proteomes" id="UP000199110"/>
    </source>
</evidence>
<evidence type="ECO:0000256" key="2">
    <source>
        <dbReference type="ARBA" id="ARBA00008520"/>
    </source>
</evidence>
<accession>A0A1I3HD48</accession>
<reference evidence="9 10" key="1">
    <citation type="submission" date="2016-10" db="EMBL/GenBank/DDBJ databases">
        <authorList>
            <person name="de Groot N.N."/>
        </authorList>
    </citation>
    <scope>NUCLEOTIDE SEQUENCE [LARGE SCALE GENOMIC DNA]</scope>
    <source>
        <strain evidence="9 10">DSM 19073</strain>
    </source>
</reference>
<evidence type="ECO:0000256" key="5">
    <source>
        <dbReference type="ARBA" id="ARBA00023136"/>
    </source>
</evidence>
<dbReference type="PANTHER" id="PTHR43649:SF33">
    <property type="entry name" value="POLYGALACTURONAN_RHAMNOGALACTURONAN-BINDING PROTEIN YTCQ"/>
    <property type="match status" value="1"/>
</dbReference>
<organism evidence="9 10">
    <name type="scientific">Jannaschia pohangensis</name>
    <dbReference type="NCBI Taxonomy" id="390807"/>
    <lineage>
        <taxon>Bacteria</taxon>
        <taxon>Pseudomonadati</taxon>
        <taxon>Pseudomonadota</taxon>
        <taxon>Alphaproteobacteria</taxon>
        <taxon>Rhodobacterales</taxon>
        <taxon>Roseobacteraceae</taxon>
        <taxon>Jannaschia</taxon>
    </lineage>
</organism>
<evidence type="ECO:0000256" key="4">
    <source>
        <dbReference type="ARBA" id="ARBA00022729"/>
    </source>
</evidence>
<proteinExistence type="inferred from homology"/>
<dbReference type="Proteomes" id="UP000199110">
    <property type="component" value="Unassembled WGS sequence"/>
</dbReference>
<dbReference type="GO" id="GO:0042597">
    <property type="term" value="C:periplasmic space"/>
    <property type="evidence" value="ECO:0007669"/>
    <property type="project" value="UniProtKB-SubCell"/>
</dbReference>
<dbReference type="InterPro" id="IPR006059">
    <property type="entry name" value="SBP"/>
</dbReference>
<evidence type="ECO:0000256" key="7">
    <source>
        <dbReference type="ARBA" id="ARBA00023288"/>
    </source>
</evidence>
<protein>
    <submittedName>
        <fullName evidence="9">Carbohydrate ABC transporter substrate-binding protein, CUT1 family</fullName>
    </submittedName>
</protein>
<keyword evidence="10" id="KW-1185">Reference proteome</keyword>
<feature type="chain" id="PRO_5011750481" evidence="8">
    <location>
        <begin position="18"/>
        <end position="514"/>
    </location>
</feature>
<dbReference type="InterPro" id="IPR050490">
    <property type="entry name" value="Bact_solute-bd_prot1"/>
</dbReference>
<keyword evidence="6" id="KW-0564">Palmitate</keyword>
<dbReference type="Pfam" id="PF01547">
    <property type="entry name" value="SBP_bac_1"/>
    <property type="match status" value="1"/>
</dbReference>
<evidence type="ECO:0000313" key="9">
    <source>
        <dbReference type="EMBL" id="SFI33553.1"/>
    </source>
</evidence>
<dbReference type="AlphaFoldDB" id="A0A1I3HD48"/>
<evidence type="ECO:0000256" key="1">
    <source>
        <dbReference type="ARBA" id="ARBA00004418"/>
    </source>
</evidence>
<feature type="signal peptide" evidence="8">
    <location>
        <begin position="1"/>
        <end position="17"/>
    </location>
</feature>
<keyword evidence="7" id="KW-0449">Lipoprotein</keyword>
<comment type="subcellular location">
    <subcellularLocation>
        <location evidence="1">Periplasm</location>
    </subcellularLocation>
</comment>
<name>A0A1I3HD48_9RHOB</name>
<dbReference type="EMBL" id="FORA01000001">
    <property type="protein sequence ID" value="SFI33553.1"/>
    <property type="molecule type" value="Genomic_DNA"/>
</dbReference>
<dbReference type="STRING" id="390807.SAMN04488095_0543"/>
<sequence length="514" mass="58313">MRHLTLAAALLTATAMAGPGFADGHLRIVDEPLELTIHMHWRRSQGYQEDYPVEAAAAEMTGISLKDATVGTNTTESREAHNLLIASGNIPDIFGGDAVQQFVNEFGPQGAFLPLNDLIDEHAPNIKAFMEEYPERFAAVTAADGNLYYIPYFPDGFFGRAYFIRQDWLDALGLEQPQNVEELKAVLEAFRDQDPNGNGLKDEIPFFGRDFEEMIRLVTLWDGRSSGSDTYHDFLVEDGKVTHPYIGEGYREGMANLAEWYAEGLIDPEIFTRGNQSRDYLLSENLGGMTHDWFASTAGYNDRLQESIEGFAFLPFIPPASISGVRMEEHRRILVKPDGWAIGHTNEHPVETIKYFDFWFTEEGRRLGNFGIEGVHYDMVDGKPIYKDEVLNNDQSVAAQMYAIGAQMFRGYQQDYEYEKQWTNQIALDGIALYEAGDYLVPDFLGVSFTPEEQAVYDRYWPTIRTYMLERQQAWILGTGDIRAEWDDYLETLNEMGLDQVLEVMNVAYARQGG</sequence>
<keyword evidence="3" id="KW-1003">Cell membrane</keyword>
<keyword evidence="5" id="KW-0472">Membrane</keyword>
<dbReference type="SUPFAM" id="SSF53850">
    <property type="entry name" value="Periplasmic binding protein-like II"/>
    <property type="match status" value="1"/>
</dbReference>
<keyword evidence="4 8" id="KW-0732">Signal</keyword>
<evidence type="ECO:0000256" key="6">
    <source>
        <dbReference type="ARBA" id="ARBA00023139"/>
    </source>
</evidence>
<dbReference type="Gene3D" id="3.40.190.10">
    <property type="entry name" value="Periplasmic binding protein-like II"/>
    <property type="match status" value="2"/>
</dbReference>
<dbReference type="OrthoDB" id="9787283at2"/>
<evidence type="ECO:0000256" key="3">
    <source>
        <dbReference type="ARBA" id="ARBA00022475"/>
    </source>
</evidence>
<dbReference type="PANTHER" id="PTHR43649">
    <property type="entry name" value="ARABINOSE-BINDING PROTEIN-RELATED"/>
    <property type="match status" value="1"/>
</dbReference>